<dbReference type="PROSITE" id="PS50943">
    <property type="entry name" value="HTH_CROC1"/>
    <property type="match status" value="1"/>
</dbReference>
<dbReference type="SUPFAM" id="SSF88946">
    <property type="entry name" value="Sigma2 domain of RNA polymerase sigma factors"/>
    <property type="match status" value="1"/>
</dbReference>
<evidence type="ECO:0000256" key="6">
    <source>
        <dbReference type="ARBA" id="ARBA00023163"/>
    </source>
</evidence>
<sequence length="252" mass="29456">MSSLLSAVLQLWIEIPAFLGYLKGQAFRKPLSLEEEAIYVERCLAGEEEAKHELIERNMRLVAHIVKKFHPKHEQLDDYISIGTIGLMKAVASYTPDKKTRLATYAARCIENEILMHLRSQKKVQKDVSLYEPIGTDKDGHSLQITDLLQTDEDTAQQTLEQKEQMARLYRHLDRLEKREIEIIERRYGLHHFEPMTQKQIAKQLNISRSYVSRIEKRALVKLYQLFKHEKNSLDSLDIERAANQQSKKPKF</sequence>
<dbReference type="NCBIfam" id="NF004471">
    <property type="entry name" value="PRK05803.1"/>
    <property type="match status" value="1"/>
</dbReference>
<keyword evidence="2" id="KW-0749">Sporulation</keyword>
<dbReference type="PANTHER" id="PTHR30376:SF3">
    <property type="entry name" value="RNA POLYMERASE SIGMA FACTOR RPOH"/>
    <property type="match status" value="1"/>
</dbReference>
<dbReference type="CDD" id="cd06171">
    <property type="entry name" value="Sigma70_r4"/>
    <property type="match status" value="1"/>
</dbReference>
<dbReference type="PANTHER" id="PTHR30376">
    <property type="entry name" value="SIGMA FACTOR RPOH HEAT SHOCK RELATED"/>
    <property type="match status" value="1"/>
</dbReference>
<dbReference type="InterPro" id="IPR000943">
    <property type="entry name" value="RNA_pol_sigma70"/>
</dbReference>
<feature type="domain" description="HTH cro/C1-type" evidence="7">
    <location>
        <begin position="196"/>
        <end position="217"/>
    </location>
</feature>
<dbReference type="NCBIfam" id="TIGR02937">
    <property type="entry name" value="sigma70-ECF"/>
    <property type="match status" value="1"/>
</dbReference>
<keyword evidence="4" id="KW-0731">Sigma factor</keyword>
<dbReference type="Pfam" id="PF04545">
    <property type="entry name" value="Sigma70_r4"/>
    <property type="match status" value="1"/>
</dbReference>
<gene>
    <name evidence="8" type="primary">sigK</name>
    <name evidence="8" type="ORF">ACFPYN_10300</name>
</gene>
<dbReference type="RefSeq" id="WP_377733983.1">
    <property type="nucleotide sequence ID" value="NZ_JBHSRI010000018.1"/>
</dbReference>
<dbReference type="InterPro" id="IPR014284">
    <property type="entry name" value="RNA_pol_sigma-70_dom"/>
</dbReference>
<dbReference type="Gene3D" id="1.20.120.1810">
    <property type="match status" value="1"/>
</dbReference>
<name>A0ABW1L764_9BACL</name>
<dbReference type="Proteomes" id="UP001596170">
    <property type="component" value="Unassembled WGS sequence"/>
</dbReference>
<comment type="similarity">
    <text evidence="1">Belongs to the sigma-70 factor family.</text>
</comment>
<accession>A0ABW1L764</accession>
<dbReference type="SUPFAM" id="SSF88659">
    <property type="entry name" value="Sigma3 and sigma4 domains of RNA polymerase sigma factors"/>
    <property type="match status" value="1"/>
</dbReference>
<dbReference type="Pfam" id="PF04542">
    <property type="entry name" value="Sigma70_r2"/>
    <property type="match status" value="1"/>
</dbReference>
<keyword evidence="9" id="KW-1185">Reference proteome</keyword>
<evidence type="ECO:0000256" key="3">
    <source>
        <dbReference type="ARBA" id="ARBA00023015"/>
    </source>
</evidence>
<evidence type="ECO:0000256" key="5">
    <source>
        <dbReference type="ARBA" id="ARBA00023125"/>
    </source>
</evidence>
<evidence type="ECO:0000256" key="1">
    <source>
        <dbReference type="ARBA" id="ARBA00007788"/>
    </source>
</evidence>
<dbReference type="PROSITE" id="PS00716">
    <property type="entry name" value="SIGMA70_2"/>
    <property type="match status" value="1"/>
</dbReference>
<evidence type="ECO:0000256" key="2">
    <source>
        <dbReference type="ARBA" id="ARBA00022969"/>
    </source>
</evidence>
<evidence type="ECO:0000259" key="7">
    <source>
        <dbReference type="PROSITE" id="PS50943"/>
    </source>
</evidence>
<reference evidence="9" key="1">
    <citation type="journal article" date="2019" name="Int. J. Syst. Evol. Microbiol.">
        <title>The Global Catalogue of Microorganisms (GCM) 10K type strain sequencing project: providing services to taxonomists for standard genome sequencing and annotation.</title>
        <authorList>
            <consortium name="The Broad Institute Genomics Platform"/>
            <consortium name="The Broad Institute Genome Sequencing Center for Infectious Disease"/>
            <person name="Wu L."/>
            <person name="Ma J."/>
        </authorList>
    </citation>
    <scope>NUCLEOTIDE SEQUENCE [LARGE SCALE GENOMIC DNA]</scope>
    <source>
        <strain evidence="9">CCUG 54527</strain>
    </source>
</reference>
<dbReference type="InterPro" id="IPR007627">
    <property type="entry name" value="RNA_pol_sigma70_r2"/>
</dbReference>
<proteinExistence type="inferred from homology"/>
<protein>
    <submittedName>
        <fullName evidence="8">RNA polymerase sporulation sigma factor SigK</fullName>
    </submittedName>
</protein>
<keyword evidence="6" id="KW-0804">Transcription</keyword>
<dbReference type="EMBL" id="JBHSRI010000018">
    <property type="protein sequence ID" value="MFC6039809.1"/>
    <property type="molecule type" value="Genomic_DNA"/>
</dbReference>
<evidence type="ECO:0000313" key="8">
    <source>
        <dbReference type="EMBL" id="MFC6039809.1"/>
    </source>
</evidence>
<dbReference type="InterPro" id="IPR036388">
    <property type="entry name" value="WH-like_DNA-bd_sf"/>
</dbReference>
<dbReference type="InterPro" id="IPR007630">
    <property type="entry name" value="RNA_pol_sigma70_r4"/>
</dbReference>
<dbReference type="InterPro" id="IPR001387">
    <property type="entry name" value="Cro/C1-type_HTH"/>
</dbReference>
<keyword evidence="5" id="KW-0238">DNA-binding</keyword>
<comment type="caution">
    <text evidence="8">The sequence shown here is derived from an EMBL/GenBank/DDBJ whole genome shotgun (WGS) entry which is preliminary data.</text>
</comment>
<dbReference type="PRINTS" id="PR00046">
    <property type="entry name" value="SIGMA70FCT"/>
</dbReference>
<dbReference type="InterPro" id="IPR013324">
    <property type="entry name" value="RNA_pol_sigma_r3/r4-like"/>
</dbReference>
<keyword evidence="3" id="KW-0805">Transcription regulation</keyword>
<dbReference type="InterPro" id="IPR013325">
    <property type="entry name" value="RNA_pol_sigma_r2"/>
</dbReference>
<evidence type="ECO:0000256" key="4">
    <source>
        <dbReference type="ARBA" id="ARBA00023082"/>
    </source>
</evidence>
<dbReference type="InterPro" id="IPR050813">
    <property type="entry name" value="Sigma-70_Factor"/>
</dbReference>
<dbReference type="Gene3D" id="1.10.10.10">
    <property type="entry name" value="Winged helix-like DNA-binding domain superfamily/Winged helix DNA-binding domain"/>
    <property type="match status" value="1"/>
</dbReference>
<evidence type="ECO:0000313" key="9">
    <source>
        <dbReference type="Proteomes" id="UP001596170"/>
    </source>
</evidence>
<dbReference type="PIRSF" id="PIRSF000770">
    <property type="entry name" value="RNA_pol_sigma-SigE/K"/>
    <property type="match status" value="1"/>
</dbReference>
<organism evidence="8 9">
    <name type="scientific">Paenisporosarcina macmurdoensis</name>
    <dbReference type="NCBI Taxonomy" id="212659"/>
    <lineage>
        <taxon>Bacteria</taxon>
        <taxon>Bacillati</taxon>
        <taxon>Bacillota</taxon>
        <taxon>Bacilli</taxon>
        <taxon>Bacillales</taxon>
        <taxon>Caryophanaceae</taxon>
        <taxon>Paenisporosarcina</taxon>
    </lineage>
</organism>